<keyword evidence="3" id="KW-1185">Reference proteome</keyword>
<protein>
    <submittedName>
        <fullName evidence="2">Uncharacterized protein</fullName>
    </submittedName>
</protein>
<dbReference type="AlphaFoldDB" id="A0AAD3DBR0"/>
<organism evidence="2 3">
    <name type="scientific">Chaetoceros tenuissimus</name>
    <dbReference type="NCBI Taxonomy" id="426638"/>
    <lineage>
        <taxon>Eukaryota</taxon>
        <taxon>Sar</taxon>
        <taxon>Stramenopiles</taxon>
        <taxon>Ochrophyta</taxon>
        <taxon>Bacillariophyta</taxon>
        <taxon>Coscinodiscophyceae</taxon>
        <taxon>Chaetocerotophycidae</taxon>
        <taxon>Chaetocerotales</taxon>
        <taxon>Chaetocerotaceae</taxon>
        <taxon>Chaetoceros</taxon>
    </lineage>
</organism>
<keyword evidence="1" id="KW-0175">Coiled coil</keyword>
<sequence>MIAKKIFSQMPPKRIEALVQASTVGLDSLLKELHLDSRFIETCKDKTSLAVAIENNQKIPEQLRIKNMIGIGVANQYAKDSLLNLKEVKVFLDREKENWKQEVERQEFQTCSKILELKAEIERLQAEKEVYKQERALGLKETQTKVKMFEEAAHVVEEGTSKLERMIQHAEEFCFHHAT</sequence>
<name>A0AAD3DBR0_9STRA</name>
<evidence type="ECO:0000313" key="2">
    <source>
        <dbReference type="EMBL" id="GFH60040.1"/>
    </source>
</evidence>
<reference evidence="2 3" key="1">
    <citation type="journal article" date="2021" name="Sci. Rep.">
        <title>The genome of the diatom Chaetoceros tenuissimus carries an ancient integrated fragment of an extant virus.</title>
        <authorList>
            <person name="Hongo Y."/>
            <person name="Kimura K."/>
            <person name="Takaki Y."/>
            <person name="Yoshida Y."/>
            <person name="Baba S."/>
            <person name="Kobayashi G."/>
            <person name="Nagasaki K."/>
            <person name="Hano T."/>
            <person name="Tomaru Y."/>
        </authorList>
    </citation>
    <scope>NUCLEOTIDE SEQUENCE [LARGE SCALE GENOMIC DNA]</scope>
    <source>
        <strain evidence="2 3">NIES-3715</strain>
    </source>
</reference>
<evidence type="ECO:0000256" key="1">
    <source>
        <dbReference type="SAM" id="Coils"/>
    </source>
</evidence>
<comment type="caution">
    <text evidence="2">The sequence shown here is derived from an EMBL/GenBank/DDBJ whole genome shotgun (WGS) entry which is preliminary data.</text>
</comment>
<gene>
    <name evidence="2" type="ORF">CTEN210_16516</name>
</gene>
<dbReference type="Proteomes" id="UP001054902">
    <property type="component" value="Unassembled WGS sequence"/>
</dbReference>
<proteinExistence type="predicted"/>
<feature type="coiled-coil region" evidence="1">
    <location>
        <begin position="82"/>
        <end position="141"/>
    </location>
</feature>
<dbReference type="EMBL" id="BLLK01000069">
    <property type="protein sequence ID" value="GFH60040.1"/>
    <property type="molecule type" value="Genomic_DNA"/>
</dbReference>
<evidence type="ECO:0000313" key="3">
    <source>
        <dbReference type="Proteomes" id="UP001054902"/>
    </source>
</evidence>
<accession>A0AAD3DBR0</accession>